<dbReference type="PANTHER" id="PTHR48079">
    <property type="entry name" value="PROTEIN YEEZ"/>
    <property type="match status" value="1"/>
</dbReference>
<dbReference type="Gene3D" id="3.40.50.720">
    <property type="entry name" value="NAD(P)-binding Rossmann-like Domain"/>
    <property type="match status" value="1"/>
</dbReference>
<dbReference type="InterPro" id="IPR036291">
    <property type="entry name" value="NAD(P)-bd_dom_sf"/>
</dbReference>
<dbReference type="EMBL" id="MU865933">
    <property type="protein sequence ID" value="KAK4450272.1"/>
    <property type="molecule type" value="Genomic_DNA"/>
</dbReference>
<comment type="caution">
    <text evidence="1">The sequence shown here is derived from an EMBL/GenBank/DDBJ whole genome shotgun (WGS) entry which is preliminary data.</text>
</comment>
<dbReference type="Proteomes" id="UP001321760">
    <property type="component" value="Unassembled WGS sequence"/>
</dbReference>
<evidence type="ECO:0000313" key="2">
    <source>
        <dbReference type="Proteomes" id="UP001321760"/>
    </source>
</evidence>
<evidence type="ECO:0000313" key="1">
    <source>
        <dbReference type="EMBL" id="KAK4450272.1"/>
    </source>
</evidence>
<name>A0AAV9GQ05_9PEZI</name>
<proteinExistence type="predicted"/>
<gene>
    <name evidence="1" type="ORF">QBC34DRAFT_461650</name>
</gene>
<dbReference type="PANTHER" id="PTHR48079:SF6">
    <property type="entry name" value="NAD(P)-BINDING DOMAIN-CONTAINING PROTEIN-RELATED"/>
    <property type="match status" value="1"/>
</dbReference>
<dbReference type="SUPFAM" id="SSF51735">
    <property type="entry name" value="NAD(P)-binding Rossmann-fold domains"/>
    <property type="match status" value="1"/>
</dbReference>
<dbReference type="AlphaFoldDB" id="A0AAV9GQ05"/>
<evidence type="ECO:0008006" key="3">
    <source>
        <dbReference type="Google" id="ProtNLM"/>
    </source>
</evidence>
<organism evidence="1 2">
    <name type="scientific">Podospora aff. communis PSN243</name>
    <dbReference type="NCBI Taxonomy" id="3040156"/>
    <lineage>
        <taxon>Eukaryota</taxon>
        <taxon>Fungi</taxon>
        <taxon>Dikarya</taxon>
        <taxon>Ascomycota</taxon>
        <taxon>Pezizomycotina</taxon>
        <taxon>Sordariomycetes</taxon>
        <taxon>Sordariomycetidae</taxon>
        <taxon>Sordariales</taxon>
        <taxon>Podosporaceae</taxon>
        <taxon>Podospora</taxon>
    </lineage>
</organism>
<sequence>MAARVLFIGASGNIGAAVLEALVAAHPELLIEALVRSEQDSIFVKESYPKNISTSQGGLDDLVILEEKASQADIVINCAPDVPYAKGFASLLAGLSSSTSPKFFIQTSGAARIWDAPDGSTPGRVWDDIADFDSFPSLTTHAETDTQVFAAASATLHTAIVSPTFVVGRSPSRTHTAPITFPYILRTVRDVGGGFVSGEGKNMTGFVDNQVLAEIYVALVADALRIIKGGDVNAEVWGPRAYYFASSLELSFREFVEDYLLPSLKRCGGENLLRNDEIKEIAQEDLTAMVIGSLGGIEALWSRHIAEGFGTAMRVRASRAQKYLGVDVKGKGLPGLDDAVRATLRDL</sequence>
<reference evidence="1" key="2">
    <citation type="submission" date="2023-05" db="EMBL/GenBank/DDBJ databases">
        <authorList>
            <consortium name="Lawrence Berkeley National Laboratory"/>
            <person name="Steindorff A."/>
            <person name="Hensen N."/>
            <person name="Bonometti L."/>
            <person name="Westerberg I."/>
            <person name="Brannstrom I.O."/>
            <person name="Guillou S."/>
            <person name="Cros-Aarteil S."/>
            <person name="Calhoun S."/>
            <person name="Haridas S."/>
            <person name="Kuo A."/>
            <person name="Mondo S."/>
            <person name="Pangilinan J."/>
            <person name="Riley R."/>
            <person name="Labutti K."/>
            <person name="Andreopoulos B."/>
            <person name="Lipzen A."/>
            <person name="Chen C."/>
            <person name="Yanf M."/>
            <person name="Daum C."/>
            <person name="Ng V."/>
            <person name="Clum A."/>
            <person name="Ohm R."/>
            <person name="Martin F."/>
            <person name="Silar P."/>
            <person name="Natvig D."/>
            <person name="Lalanne C."/>
            <person name="Gautier V."/>
            <person name="Ament-Velasquez S.L."/>
            <person name="Kruys A."/>
            <person name="Hutchinson M.I."/>
            <person name="Powell A.J."/>
            <person name="Barry K."/>
            <person name="Miller A.N."/>
            <person name="Grigoriev I.V."/>
            <person name="Debuchy R."/>
            <person name="Gladieux P."/>
            <person name="Thoren M.H."/>
            <person name="Johannesson H."/>
        </authorList>
    </citation>
    <scope>NUCLEOTIDE SEQUENCE</scope>
    <source>
        <strain evidence="1">PSN243</strain>
    </source>
</reference>
<protein>
    <recommendedName>
        <fullName evidence="3">Semialdehyde dehydrogenase NAD-binding domain-containing protein</fullName>
    </recommendedName>
</protein>
<accession>A0AAV9GQ05</accession>
<dbReference type="GO" id="GO:0004029">
    <property type="term" value="F:aldehyde dehydrogenase (NAD+) activity"/>
    <property type="evidence" value="ECO:0007669"/>
    <property type="project" value="TreeGrafter"/>
</dbReference>
<reference evidence="1" key="1">
    <citation type="journal article" date="2023" name="Mol. Phylogenet. Evol.">
        <title>Genome-scale phylogeny and comparative genomics of the fungal order Sordariales.</title>
        <authorList>
            <person name="Hensen N."/>
            <person name="Bonometti L."/>
            <person name="Westerberg I."/>
            <person name="Brannstrom I.O."/>
            <person name="Guillou S."/>
            <person name="Cros-Aarteil S."/>
            <person name="Calhoun S."/>
            <person name="Haridas S."/>
            <person name="Kuo A."/>
            <person name="Mondo S."/>
            <person name="Pangilinan J."/>
            <person name="Riley R."/>
            <person name="LaButti K."/>
            <person name="Andreopoulos B."/>
            <person name="Lipzen A."/>
            <person name="Chen C."/>
            <person name="Yan M."/>
            <person name="Daum C."/>
            <person name="Ng V."/>
            <person name="Clum A."/>
            <person name="Steindorff A."/>
            <person name="Ohm R.A."/>
            <person name="Martin F."/>
            <person name="Silar P."/>
            <person name="Natvig D.O."/>
            <person name="Lalanne C."/>
            <person name="Gautier V."/>
            <person name="Ament-Velasquez S.L."/>
            <person name="Kruys A."/>
            <person name="Hutchinson M.I."/>
            <person name="Powell A.J."/>
            <person name="Barry K."/>
            <person name="Miller A.N."/>
            <person name="Grigoriev I.V."/>
            <person name="Debuchy R."/>
            <person name="Gladieux P."/>
            <person name="Hiltunen Thoren M."/>
            <person name="Johannesson H."/>
        </authorList>
    </citation>
    <scope>NUCLEOTIDE SEQUENCE</scope>
    <source>
        <strain evidence="1">PSN243</strain>
    </source>
</reference>
<keyword evidence="2" id="KW-1185">Reference proteome</keyword>
<dbReference type="GO" id="GO:0005737">
    <property type="term" value="C:cytoplasm"/>
    <property type="evidence" value="ECO:0007669"/>
    <property type="project" value="TreeGrafter"/>
</dbReference>
<dbReference type="InterPro" id="IPR051783">
    <property type="entry name" value="NAD(P)-dependent_oxidoreduct"/>
</dbReference>